<evidence type="ECO:0008006" key="4">
    <source>
        <dbReference type="Google" id="ProtNLM"/>
    </source>
</evidence>
<dbReference type="PANTHER" id="PTHR42305:SF1">
    <property type="entry name" value="MEMBRANE PROTEIN RV1733C-RELATED"/>
    <property type="match status" value="1"/>
</dbReference>
<comment type="caution">
    <text evidence="2">The sequence shown here is derived from an EMBL/GenBank/DDBJ whole genome shotgun (WGS) entry which is preliminary data.</text>
</comment>
<accession>A0ABT4ML45</accession>
<feature type="transmembrane region" description="Helical" evidence="1">
    <location>
        <begin position="34"/>
        <end position="54"/>
    </location>
</feature>
<keyword evidence="1" id="KW-0472">Membrane</keyword>
<dbReference type="Proteomes" id="UP001081071">
    <property type="component" value="Unassembled WGS sequence"/>
</dbReference>
<protein>
    <recommendedName>
        <fullName evidence="4">Transmembrane protein</fullName>
    </recommendedName>
</protein>
<keyword evidence="1" id="KW-1133">Transmembrane helix</keyword>
<dbReference type="EMBL" id="JAPWIJ010000013">
    <property type="protein sequence ID" value="MCZ4521698.1"/>
    <property type="molecule type" value="Genomic_DNA"/>
</dbReference>
<sequence>MRRKLTGQARSAHSDFSGYPNPLLRDCDVRQARIKHWVTALLIVMIPVSLWIGLSAHADQQQRMNDQASSIHQVTATTTATAETTSVASTEFGSSGAAAATAVDSRWVYRGVEHTGRVSVDTGSPSGTTTPIWVDNSGNLTLRPLTSSDVVAAAVFNAIGSWVLAAVLLIGLYHLMCFRYDGRRNAEWDRDIADLLSRH</sequence>
<reference evidence="2" key="1">
    <citation type="submission" date="2022-12" db="EMBL/GenBank/DDBJ databases">
        <authorList>
            <person name="Krivoruchko A.V."/>
            <person name="Elkin A."/>
        </authorList>
    </citation>
    <scope>NUCLEOTIDE SEQUENCE</scope>
    <source>
        <strain evidence="2">IEGM 1391</strain>
    </source>
</reference>
<evidence type="ECO:0000313" key="3">
    <source>
        <dbReference type="Proteomes" id="UP001081071"/>
    </source>
</evidence>
<dbReference type="PANTHER" id="PTHR42305">
    <property type="entry name" value="MEMBRANE PROTEIN RV1733C-RELATED"/>
    <property type="match status" value="1"/>
</dbReference>
<feature type="transmembrane region" description="Helical" evidence="1">
    <location>
        <begin position="150"/>
        <end position="175"/>
    </location>
</feature>
<dbReference type="InterPro" id="IPR039708">
    <property type="entry name" value="MT1774/Rv1733c-like"/>
</dbReference>
<keyword evidence="1" id="KW-0812">Transmembrane</keyword>
<keyword evidence="3" id="KW-1185">Reference proteome</keyword>
<evidence type="ECO:0000313" key="2">
    <source>
        <dbReference type="EMBL" id="MCZ4521698.1"/>
    </source>
</evidence>
<name>A0ABT4ML45_9NOCA</name>
<proteinExistence type="predicted"/>
<gene>
    <name evidence="2" type="ORF">O4220_24535</name>
</gene>
<evidence type="ECO:0000256" key="1">
    <source>
        <dbReference type="SAM" id="Phobius"/>
    </source>
</evidence>
<organism evidence="2 3">
    <name type="scientific">Rhodococcus ruber</name>
    <dbReference type="NCBI Taxonomy" id="1830"/>
    <lineage>
        <taxon>Bacteria</taxon>
        <taxon>Bacillati</taxon>
        <taxon>Actinomycetota</taxon>
        <taxon>Actinomycetes</taxon>
        <taxon>Mycobacteriales</taxon>
        <taxon>Nocardiaceae</taxon>
        <taxon>Rhodococcus</taxon>
    </lineage>
</organism>
<dbReference type="RefSeq" id="WP_269608157.1">
    <property type="nucleotide sequence ID" value="NZ_JAPWIJ010000013.1"/>
</dbReference>